<keyword evidence="2" id="KW-1185">Reference proteome</keyword>
<dbReference type="EMBL" id="CAJFCJ010000031">
    <property type="protein sequence ID" value="CAD5126074.1"/>
    <property type="molecule type" value="Genomic_DNA"/>
</dbReference>
<organism evidence="1 2">
    <name type="scientific">Dimorphilus gyrociliatus</name>
    <dbReference type="NCBI Taxonomy" id="2664684"/>
    <lineage>
        <taxon>Eukaryota</taxon>
        <taxon>Metazoa</taxon>
        <taxon>Spiralia</taxon>
        <taxon>Lophotrochozoa</taxon>
        <taxon>Annelida</taxon>
        <taxon>Polychaeta</taxon>
        <taxon>Polychaeta incertae sedis</taxon>
        <taxon>Dinophilidae</taxon>
        <taxon>Dimorphilus</taxon>
    </lineage>
</organism>
<name>A0A7I8WD30_9ANNE</name>
<dbReference type="AlphaFoldDB" id="A0A7I8WD30"/>
<reference evidence="1 2" key="1">
    <citation type="submission" date="2020-08" db="EMBL/GenBank/DDBJ databases">
        <authorList>
            <person name="Hejnol A."/>
        </authorList>
    </citation>
    <scope>NUCLEOTIDE SEQUENCE [LARGE SCALE GENOMIC DNA]</scope>
</reference>
<dbReference type="Proteomes" id="UP000549394">
    <property type="component" value="Unassembled WGS sequence"/>
</dbReference>
<proteinExistence type="predicted"/>
<gene>
    <name evidence="1" type="ORF">DGYR_LOCUS13359</name>
</gene>
<accession>A0A7I8WD30</accession>
<evidence type="ECO:0000313" key="1">
    <source>
        <dbReference type="EMBL" id="CAD5126074.1"/>
    </source>
</evidence>
<sequence length="138" mass="15919">MKKVVNIPVPSGIHAYQVVSLWDSIVPDELVGVDVRPLDDGVEWLVSFWIEKEMKTVVSRLVKNIIEIFENDIGIIIRKIPIGKFEYVTSETKLKEELTNVTITPLSDIRRNEIVIVGKRQDIHKALEHIHEILEKNR</sequence>
<evidence type="ECO:0000313" key="2">
    <source>
        <dbReference type="Proteomes" id="UP000549394"/>
    </source>
</evidence>
<comment type="caution">
    <text evidence="1">The sequence shown here is derived from an EMBL/GenBank/DDBJ whole genome shotgun (WGS) entry which is preliminary data.</text>
</comment>
<protein>
    <submittedName>
        <fullName evidence="1">DgyrCDS14239</fullName>
    </submittedName>
</protein>